<accession>A0A382SP93</accession>
<organism evidence="1">
    <name type="scientific">marine metagenome</name>
    <dbReference type="NCBI Taxonomy" id="408172"/>
    <lineage>
        <taxon>unclassified sequences</taxon>
        <taxon>metagenomes</taxon>
        <taxon>ecological metagenomes</taxon>
    </lineage>
</organism>
<sequence>RLQRDFNIDRVGVATPFLLVPEVTCVEQTTFNKLKNAKESDLYLSDVSPLGVPFNNLKNSVSEQHTTKQIEIGNPGSPCPKGFLVSNTEFTEVPICTASKEYQQQKLTEIGENVRTGVEQSLEQSKVTIKTCLCDHLGNGALINLGIKKEEKAPQAICPGQNISWFSREYSLIEMMEHLYNKRESLISNDRPHMFAKEIQMYVDYYDKLVRESNLNERVIKTLKEFYHNLKSGMEFCRNFSNKQPYKSENIESIKYWVDKQIIRLEEIYYRLLGEKSQV</sequence>
<dbReference type="EMBL" id="UINC01130301">
    <property type="protein sequence ID" value="SVD11285.1"/>
    <property type="molecule type" value="Genomic_DNA"/>
</dbReference>
<dbReference type="AlphaFoldDB" id="A0A382SP93"/>
<evidence type="ECO:0000313" key="1">
    <source>
        <dbReference type="EMBL" id="SVD11285.1"/>
    </source>
</evidence>
<feature type="non-terminal residue" evidence="1">
    <location>
        <position position="1"/>
    </location>
</feature>
<gene>
    <name evidence="1" type="ORF">METZ01_LOCUS364139</name>
</gene>
<reference evidence="1" key="1">
    <citation type="submission" date="2018-05" db="EMBL/GenBank/DDBJ databases">
        <authorList>
            <person name="Lanie J.A."/>
            <person name="Ng W.-L."/>
            <person name="Kazmierczak K.M."/>
            <person name="Andrzejewski T.M."/>
            <person name="Davidsen T.M."/>
            <person name="Wayne K.J."/>
            <person name="Tettelin H."/>
            <person name="Glass J.I."/>
            <person name="Rusch D."/>
            <person name="Podicherti R."/>
            <person name="Tsui H.-C.T."/>
            <person name="Winkler M.E."/>
        </authorList>
    </citation>
    <scope>NUCLEOTIDE SEQUENCE</scope>
</reference>
<name>A0A382SP93_9ZZZZ</name>
<proteinExistence type="predicted"/>
<protein>
    <submittedName>
        <fullName evidence="1">Uncharacterized protein</fullName>
    </submittedName>
</protein>